<sequence>MDSCIFCRIVAGTAPSHRVLEDERHVAFLSIFPNTRGFTVVIPKAHMDADVLALDDRAYTDLMLFTKRVDKVLRRGLRVDRCALVVEGLMVPHAHAKLIPLHGLD</sequence>
<feature type="non-terminal residue" evidence="1">
    <location>
        <position position="105"/>
    </location>
</feature>
<accession>A0ACC1M232</accession>
<evidence type="ECO:0000313" key="2">
    <source>
        <dbReference type="Proteomes" id="UP001139981"/>
    </source>
</evidence>
<dbReference type="EMBL" id="JANBVB010000785">
    <property type="protein sequence ID" value="KAJ2892214.1"/>
    <property type="molecule type" value="Genomic_DNA"/>
</dbReference>
<organism evidence="1 2">
    <name type="scientific">Coemansia aciculifera</name>
    <dbReference type="NCBI Taxonomy" id="417176"/>
    <lineage>
        <taxon>Eukaryota</taxon>
        <taxon>Fungi</taxon>
        <taxon>Fungi incertae sedis</taxon>
        <taxon>Zoopagomycota</taxon>
        <taxon>Kickxellomycotina</taxon>
        <taxon>Kickxellomycetes</taxon>
        <taxon>Kickxellales</taxon>
        <taxon>Kickxellaceae</taxon>
        <taxon>Coemansia</taxon>
    </lineage>
</organism>
<reference evidence="1" key="1">
    <citation type="submission" date="2022-07" db="EMBL/GenBank/DDBJ databases">
        <title>Phylogenomic reconstructions and comparative analyses of Kickxellomycotina fungi.</title>
        <authorList>
            <person name="Reynolds N.K."/>
            <person name="Stajich J.E."/>
            <person name="Barry K."/>
            <person name="Grigoriev I.V."/>
            <person name="Crous P."/>
            <person name="Smith M.E."/>
        </authorList>
    </citation>
    <scope>NUCLEOTIDE SEQUENCE</scope>
    <source>
        <strain evidence="1">CBS 190363</strain>
    </source>
</reference>
<proteinExistence type="predicted"/>
<gene>
    <name evidence="1" type="ORF">IWW38_003306</name>
</gene>
<comment type="caution">
    <text evidence="1">The sequence shown here is derived from an EMBL/GenBank/DDBJ whole genome shotgun (WGS) entry which is preliminary data.</text>
</comment>
<evidence type="ECO:0000313" key="1">
    <source>
        <dbReference type="EMBL" id="KAJ2892214.1"/>
    </source>
</evidence>
<dbReference type="Proteomes" id="UP001139981">
    <property type="component" value="Unassembled WGS sequence"/>
</dbReference>
<protein>
    <submittedName>
        <fullName evidence="1">Uncharacterized protein</fullName>
    </submittedName>
</protein>
<keyword evidence="2" id="KW-1185">Reference proteome</keyword>
<name>A0ACC1M232_9FUNG</name>